<protein>
    <recommendedName>
        <fullName evidence="7">Protein required for cell viability</fullName>
    </recommendedName>
</protein>
<comment type="similarity">
    <text evidence="1">Belongs to the Tango6 family.</text>
</comment>
<sequence>MNEEGKKIQPPLVDSILQCGKQAFDPEILESTRKAEIAKFNKLIESSSTLALIPVLNLLIQPGRVQPWLRSPLISVLARLPLRPRGVQHTIEFVLSVHPSTSGSNVPTSTGRGAGISHEALNAISRLLSSPPVGMSADGWFDGISSQLLDLLDGNGEPDMDKASAFVIGFGILGRKQYGAPGSSGWKSFVEPIICALDPTLTSSDTKKPFTDSIETVGIRKIAVSAAEVAKALHRLTTLLTSHPHPALSKRLLRPLILPLWTFTCWLHGDERTEMTYCEPARKLLKILLQLSPSSEGDTARPGPPSALHLLSHILQNINFKGRLDQGQKRYVYTSDAKGGIAIEEMTESMHNDMKYSFNVANIDHATDSFISLLQGLPDMKAEISKLFMSLCKKWLTNTAKTNQPHIITQISTRVDTDGGDIEASFIEATVMRKFMSEFPENLVDNSHQVLDLVNQVLSDFVVNSDLGDETAAVALSLLNIVLTSPSFRTTRDVELCMSSIEKSLGSISRKKLDVSSTATNLLMLLRFRDTIDEPESPNLSTPTERQVEERKSYNLAMSYLTATDSPPPIRAQGLELLSNLVRSNSAMLDIPALLVLFSSLLQDNEEYIYLRAIKSIIQLSQKHPKSVMKDLIDRYVDSHEESELDLRLRFGEALLQVIQNSAIAFTGEASKMVCEGLLFVAGRRGYRPKTEQQQEKTNKLKRKKDSEADEAWGGEVPQLDEVLGVESQEDNEMLAQIVAGWESKRGSEDVRIRASALSILGLGIEASVEGVGPRLISAAVDLSIHILTLEPEPEMGILRRAAILLIMNFVKALDSARVGGKKLGFGFVGQSLDDVRRVLDYIEGTDGDGLVRQHAKDVIESLEAWQINTLIRPENEQADLKELAGLKIMPRGVEDANGQVRPRIEEID</sequence>
<name>A0ABR4CK94_9HELO</name>
<dbReference type="InterPro" id="IPR039600">
    <property type="entry name" value="TANGO6/Rtp1"/>
</dbReference>
<evidence type="ECO:0000259" key="4">
    <source>
        <dbReference type="Pfam" id="PF10363"/>
    </source>
</evidence>
<evidence type="ECO:0000256" key="1">
    <source>
        <dbReference type="ARBA" id="ARBA00005724"/>
    </source>
</evidence>
<gene>
    <name evidence="5" type="ORF">VTL71DRAFT_14332</name>
</gene>
<reference evidence="5 6" key="1">
    <citation type="journal article" date="2024" name="Commun. Biol.">
        <title>Comparative genomic analysis of thermophilic fungi reveals convergent evolutionary adaptations and gene losses.</title>
        <authorList>
            <person name="Steindorff A.S."/>
            <person name="Aguilar-Pontes M.V."/>
            <person name="Robinson A.J."/>
            <person name="Andreopoulos B."/>
            <person name="LaButti K."/>
            <person name="Kuo A."/>
            <person name="Mondo S."/>
            <person name="Riley R."/>
            <person name="Otillar R."/>
            <person name="Haridas S."/>
            <person name="Lipzen A."/>
            <person name="Grimwood J."/>
            <person name="Schmutz J."/>
            <person name="Clum A."/>
            <person name="Reid I.D."/>
            <person name="Moisan M.C."/>
            <person name="Butler G."/>
            <person name="Nguyen T.T.M."/>
            <person name="Dewar K."/>
            <person name="Conant G."/>
            <person name="Drula E."/>
            <person name="Henrissat B."/>
            <person name="Hansel C."/>
            <person name="Singer S."/>
            <person name="Hutchinson M.I."/>
            <person name="de Vries R.P."/>
            <person name="Natvig D.O."/>
            <person name="Powell A.J."/>
            <person name="Tsang A."/>
            <person name="Grigoriev I.V."/>
        </authorList>
    </citation>
    <scope>NUCLEOTIDE SEQUENCE [LARGE SCALE GENOMIC DNA]</scope>
    <source>
        <strain evidence="5 6">CBS 494.80</strain>
    </source>
</reference>
<dbReference type="EMBL" id="JAZHXI010000007">
    <property type="protein sequence ID" value="KAL2069653.1"/>
    <property type="molecule type" value="Genomic_DNA"/>
</dbReference>
<dbReference type="InterPro" id="IPR019451">
    <property type="entry name" value="Rtp1_C1"/>
</dbReference>
<dbReference type="PANTHER" id="PTHR20959:SF1">
    <property type="entry name" value="TRANSPORT AND GOLGI ORGANIZATION PROTEIN 6 HOMOLOG"/>
    <property type="match status" value="1"/>
</dbReference>
<organism evidence="5 6">
    <name type="scientific">Oculimacula yallundae</name>
    <dbReference type="NCBI Taxonomy" id="86028"/>
    <lineage>
        <taxon>Eukaryota</taxon>
        <taxon>Fungi</taxon>
        <taxon>Dikarya</taxon>
        <taxon>Ascomycota</taxon>
        <taxon>Pezizomycotina</taxon>
        <taxon>Leotiomycetes</taxon>
        <taxon>Helotiales</taxon>
        <taxon>Ploettnerulaceae</taxon>
        <taxon>Oculimacula</taxon>
    </lineage>
</organism>
<feature type="region of interest" description="Disordered" evidence="2">
    <location>
        <begin position="690"/>
        <end position="712"/>
    </location>
</feature>
<evidence type="ECO:0000313" key="5">
    <source>
        <dbReference type="EMBL" id="KAL2069653.1"/>
    </source>
</evidence>
<accession>A0ABR4CK94</accession>
<dbReference type="Proteomes" id="UP001595075">
    <property type="component" value="Unassembled WGS sequence"/>
</dbReference>
<keyword evidence="6" id="KW-1185">Reference proteome</keyword>
<evidence type="ECO:0008006" key="7">
    <source>
        <dbReference type="Google" id="ProtNLM"/>
    </source>
</evidence>
<proteinExistence type="inferred from homology"/>
<evidence type="ECO:0000259" key="3">
    <source>
        <dbReference type="Pfam" id="PF10304"/>
    </source>
</evidence>
<dbReference type="SUPFAM" id="SSF48371">
    <property type="entry name" value="ARM repeat"/>
    <property type="match status" value="1"/>
</dbReference>
<feature type="domain" description="RNA polymerase II assembly factor Rtp1 C-terminal" evidence="3">
    <location>
        <begin position="833"/>
        <end position="865"/>
    </location>
</feature>
<dbReference type="Pfam" id="PF10304">
    <property type="entry name" value="RTP1_C2"/>
    <property type="match status" value="1"/>
</dbReference>
<dbReference type="InterPro" id="IPR019414">
    <property type="entry name" value="Rtp1_C2"/>
</dbReference>
<feature type="compositionally biased region" description="Basic and acidic residues" evidence="2">
    <location>
        <begin position="690"/>
        <end position="699"/>
    </location>
</feature>
<dbReference type="Pfam" id="PF10363">
    <property type="entry name" value="RTP1_C1"/>
    <property type="match status" value="1"/>
</dbReference>
<dbReference type="InterPro" id="IPR016024">
    <property type="entry name" value="ARM-type_fold"/>
</dbReference>
<evidence type="ECO:0000313" key="6">
    <source>
        <dbReference type="Proteomes" id="UP001595075"/>
    </source>
</evidence>
<comment type="caution">
    <text evidence="5">The sequence shown here is derived from an EMBL/GenBank/DDBJ whole genome shotgun (WGS) entry which is preliminary data.</text>
</comment>
<feature type="domain" description="RNA polymerase II assembly factor Rtp1 C-terminal" evidence="4">
    <location>
        <begin position="563"/>
        <end position="661"/>
    </location>
</feature>
<evidence type="ECO:0000256" key="2">
    <source>
        <dbReference type="SAM" id="MobiDB-lite"/>
    </source>
</evidence>
<dbReference type="PANTHER" id="PTHR20959">
    <property type="entry name" value="TRANSPORT AND GOLGI ORGANIZATION PROTEIN 6 FAMILY MEMBER"/>
    <property type="match status" value="1"/>
</dbReference>